<protein>
    <submittedName>
        <fullName evidence="4">Iron-containing alcohol dehydrogenase</fullName>
    </submittedName>
</protein>
<feature type="domain" description="Alcohol dehydrogenase iron-type/glycerol dehydrogenase GldA" evidence="2">
    <location>
        <begin position="14"/>
        <end position="184"/>
    </location>
</feature>
<dbReference type="GO" id="GO:0046872">
    <property type="term" value="F:metal ion binding"/>
    <property type="evidence" value="ECO:0007669"/>
    <property type="project" value="InterPro"/>
</dbReference>
<accession>A0A3S2TM79</accession>
<comment type="caution">
    <text evidence="4">The sequence shown here is derived from an EMBL/GenBank/DDBJ whole genome shotgun (WGS) entry which is preliminary data.</text>
</comment>
<dbReference type="InterPro" id="IPR039697">
    <property type="entry name" value="Alcohol_dehydrogenase_Fe"/>
</dbReference>
<evidence type="ECO:0000256" key="1">
    <source>
        <dbReference type="ARBA" id="ARBA00023002"/>
    </source>
</evidence>
<dbReference type="PANTHER" id="PTHR11496:SF83">
    <property type="entry name" value="HYDROXYACID-OXOACID TRANSHYDROGENASE, MITOCHONDRIAL"/>
    <property type="match status" value="1"/>
</dbReference>
<dbReference type="AlphaFoldDB" id="A0A3S2TM79"/>
<reference evidence="4 5" key="1">
    <citation type="submission" date="2019-01" db="EMBL/GenBank/DDBJ databases">
        <authorList>
            <person name="Chen W.-M."/>
        </authorList>
    </citation>
    <scope>NUCLEOTIDE SEQUENCE [LARGE SCALE GENOMIC DNA]</scope>
    <source>
        <strain evidence="4 5">ICH-3</strain>
    </source>
</reference>
<proteinExistence type="predicted"/>
<sequence length="375" mass="39220">MPSAAPAVFDWHMPVAVRFGSGCTQALPGELGSRPVVVMAFAPARPLGLQAAWAEGLGDRLLDWVDVPEGLSTLAVARQLAPRVWQALDHAPETVLLGLGGGSVLDLAKLLRARPAVTDFDAVAAAVRSQAPWPALARAPLWLVPTTAGTGSEVTRWATIWDTDGAVALKRSFDEPWGYADRAWIDPTLTLSAPLALTRDTALDSLAHALEALWNRHANPVSDALAVQAACRIRAHLPAVLAAPQRLEGREQLALAAAEAGIAFSQTRTALAHALSYTLTLEQGVPHGQAVAAWLPTACRLATGRDAGIDARLEAVFGVPATAAAATLEDWLAGLGVATDALAYGVRDGEARVQAALRSPRGRNFIGADVMGGLS</sequence>
<evidence type="ECO:0000259" key="3">
    <source>
        <dbReference type="Pfam" id="PF25137"/>
    </source>
</evidence>
<name>A0A3S2TM79_9BURK</name>
<dbReference type="Pfam" id="PF25137">
    <property type="entry name" value="ADH_Fe_C"/>
    <property type="match status" value="1"/>
</dbReference>
<dbReference type="Proteomes" id="UP000288178">
    <property type="component" value="Unassembled WGS sequence"/>
</dbReference>
<dbReference type="EMBL" id="SACT01000003">
    <property type="protein sequence ID" value="RVT51549.1"/>
    <property type="molecule type" value="Genomic_DNA"/>
</dbReference>
<dbReference type="GO" id="GO:0004022">
    <property type="term" value="F:alcohol dehydrogenase (NAD+) activity"/>
    <property type="evidence" value="ECO:0007669"/>
    <property type="project" value="TreeGrafter"/>
</dbReference>
<evidence type="ECO:0000313" key="4">
    <source>
        <dbReference type="EMBL" id="RVT51549.1"/>
    </source>
</evidence>
<evidence type="ECO:0000259" key="2">
    <source>
        <dbReference type="Pfam" id="PF00465"/>
    </source>
</evidence>
<keyword evidence="5" id="KW-1185">Reference proteome</keyword>
<keyword evidence="1" id="KW-0560">Oxidoreductase</keyword>
<feature type="domain" description="Fe-containing alcohol dehydrogenase-like C-terminal" evidence="3">
    <location>
        <begin position="200"/>
        <end position="352"/>
    </location>
</feature>
<dbReference type="Gene3D" id="1.20.1090.10">
    <property type="entry name" value="Dehydroquinate synthase-like - alpha domain"/>
    <property type="match status" value="1"/>
</dbReference>
<dbReference type="InterPro" id="IPR056798">
    <property type="entry name" value="ADH_Fe_C"/>
</dbReference>
<organism evidence="4 5">
    <name type="scientific">Rubrivivax albus</name>
    <dbReference type="NCBI Taxonomy" id="2499835"/>
    <lineage>
        <taxon>Bacteria</taxon>
        <taxon>Pseudomonadati</taxon>
        <taxon>Pseudomonadota</taxon>
        <taxon>Betaproteobacteria</taxon>
        <taxon>Burkholderiales</taxon>
        <taxon>Sphaerotilaceae</taxon>
        <taxon>Rubrivivax</taxon>
    </lineage>
</organism>
<dbReference type="Pfam" id="PF00465">
    <property type="entry name" value="Fe-ADH"/>
    <property type="match status" value="1"/>
</dbReference>
<dbReference type="SUPFAM" id="SSF56796">
    <property type="entry name" value="Dehydroquinate synthase-like"/>
    <property type="match status" value="1"/>
</dbReference>
<evidence type="ECO:0000313" key="5">
    <source>
        <dbReference type="Proteomes" id="UP000288178"/>
    </source>
</evidence>
<gene>
    <name evidence="4" type="ORF">ENE75_12065</name>
</gene>
<dbReference type="Gene3D" id="3.40.50.1970">
    <property type="match status" value="1"/>
</dbReference>
<dbReference type="InterPro" id="IPR001670">
    <property type="entry name" value="ADH_Fe/GldA"/>
</dbReference>
<dbReference type="PANTHER" id="PTHR11496">
    <property type="entry name" value="ALCOHOL DEHYDROGENASE"/>
    <property type="match status" value="1"/>
</dbReference>